<name>A0AA86N0D2_9BACT</name>
<evidence type="ECO:0000313" key="1">
    <source>
        <dbReference type="EMBL" id="CAI4032423.1"/>
    </source>
</evidence>
<dbReference type="Pfam" id="PF13941">
    <property type="entry name" value="MutL"/>
    <property type="match status" value="1"/>
</dbReference>
<dbReference type="EMBL" id="OX365700">
    <property type="protein sequence ID" value="CAI4032423.1"/>
    <property type="molecule type" value="Genomic_DNA"/>
</dbReference>
<organism evidence="1 2">
    <name type="scientific">Nitrospira tepida</name>
    <dbReference type="NCBI Taxonomy" id="2973512"/>
    <lineage>
        <taxon>Bacteria</taxon>
        <taxon>Pseudomonadati</taxon>
        <taxon>Nitrospirota</taxon>
        <taxon>Nitrospiria</taxon>
        <taxon>Nitrospirales</taxon>
        <taxon>Nitrospiraceae</taxon>
        <taxon>Nitrospira</taxon>
    </lineage>
</organism>
<accession>A0AA86N0D2</accession>
<dbReference type="Proteomes" id="UP001179121">
    <property type="component" value="Chromosome"/>
</dbReference>
<proteinExistence type="predicted"/>
<keyword evidence="2" id="KW-1185">Reference proteome</keyword>
<evidence type="ECO:0000313" key="2">
    <source>
        <dbReference type="Proteomes" id="UP001179121"/>
    </source>
</evidence>
<gene>
    <name evidence="1" type="ORF">DNFV4_02853</name>
</gene>
<dbReference type="RefSeq" id="WP_289269145.1">
    <property type="nucleotide sequence ID" value="NZ_OX365700.1"/>
</dbReference>
<dbReference type="InterPro" id="IPR006230">
    <property type="entry name" value="MutL"/>
</dbReference>
<dbReference type="AlphaFoldDB" id="A0AA86N0D2"/>
<protein>
    <submittedName>
        <fullName evidence="1">Methylaspartate mutase</fullName>
    </submittedName>
</protein>
<dbReference type="KEGG" id="nti:DNFV4_02853"/>
<sequence>MTEQPSTHLAADQPLSVIIATDCGSTTTKAILIEKIGGEYRQTFRGEAPTTVEAPFEDVTRGVLNSFAEIEELSGRKILDGDRLIIPSRFEPDGRPAGVDIYVSTSSAGGGLQMVVTGVVRNMTGESAQRCALGAGAIVIDVLASNDGRLPHEKIERIRSLRPDMILMAGGTDGGTVKHVVAMAQYVSAAEPRPRFGSGFTLPVVYAGNQDVRPQVQELLGDKTALVLAPNIRPRLEEEHLAPARDKIHELFLDHVMKEAPGYRKLIDMAGAPIMPTPAAVGLIMEKIAKRQQINLLGVDIGGATTDVFSVFDGVFNRTVSANLGMSYSVSNVLVESGIPNIMRWVPFTIDEQTLRNRIKNKMIRPTTIPQTLDELMIEHAIAREALRLALAHHKSLATGLKGIRQQRTISDIFEQRQTGRSLIDMLRLDLIVGSGGILSHAPRRVQSMLMMVDAYEPLGFTLLSVDSIFMMPHLGVLSTVNEQAATDVFLRDCLIYLGTCVAPIGQGKPGEPCAEYHITFSDGRPPETGRLAFGDLTLIPLEHEQPAAISLTPAPSVDVGAGKGEPVTREVRGGVVGLLLDGRGRPLQLPLDPSIRQTQLERWYQTLDLYPAASWHMLTHQA</sequence>
<reference evidence="1" key="1">
    <citation type="submission" date="2022-10" db="EMBL/GenBank/DDBJ databases">
        <authorList>
            <person name="Koch H."/>
        </authorList>
    </citation>
    <scope>NUCLEOTIDE SEQUENCE</scope>
    <source>
        <strain evidence="1">DNF</strain>
    </source>
</reference>